<sequence>MIFPITAIGALAGFAAASIPGALLGGLLGQIIDRRLRLASWSALLERFQRPAIADDPYVLFVMLGRMAKCEGRVLDAHIQQARAEMRRLGFDEPSRMRAIEAFARGKTGTDSLRSPLQRQRGNADSLLRACWRMAWADGRISRPERELIMLWGKWLGVPAAEQEAISANYAPKAATQPLASGGYQGALRIIGVSDDSDPAQIKRAYRLLLSKHHPDKLAGRGASAEQVREATEKTRELHQAYRVIRQRRGF</sequence>
<dbReference type="SUPFAM" id="SSF46565">
    <property type="entry name" value="Chaperone J-domain"/>
    <property type="match status" value="1"/>
</dbReference>
<reference evidence="3" key="1">
    <citation type="submission" date="2019-02" db="EMBL/GenBank/DDBJ databases">
        <authorList>
            <consortium name="Genoscope - CEA"/>
            <person name="William W."/>
        </authorList>
    </citation>
    <scope>NUCLEOTIDE SEQUENCE [LARGE SCALE GENOMIC DNA]</scope>
    <source>
        <strain evidence="3">YSy11</strain>
    </source>
</reference>
<evidence type="ECO:0000256" key="1">
    <source>
        <dbReference type="ARBA" id="ARBA00023186"/>
    </source>
</evidence>
<gene>
    <name evidence="3" type="ORF">PMYSY11_2254</name>
</gene>
<proteinExistence type="predicted"/>
<accession>A0A653E3K3</accession>
<dbReference type="CDD" id="cd06257">
    <property type="entry name" value="DnaJ"/>
    <property type="match status" value="1"/>
</dbReference>
<evidence type="ECO:0000313" key="3">
    <source>
        <dbReference type="EMBL" id="VEV97300.1"/>
    </source>
</evidence>
<dbReference type="PRINTS" id="PR00625">
    <property type="entry name" value="JDOMAIN"/>
</dbReference>
<protein>
    <submittedName>
        <fullName evidence="3">Molecular chaperone DjlA</fullName>
    </submittedName>
</protein>
<dbReference type="Gene3D" id="1.10.3680.10">
    <property type="entry name" value="TerB-like"/>
    <property type="match status" value="1"/>
</dbReference>
<dbReference type="InterPro" id="IPR007791">
    <property type="entry name" value="DjlA_N"/>
</dbReference>
<dbReference type="InterPro" id="IPR050817">
    <property type="entry name" value="DjlA_DnaK_co-chaperone"/>
</dbReference>
<dbReference type="InterPro" id="IPR029024">
    <property type="entry name" value="TerB-like"/>
</dbReference>
<dbReference type="EMBL" id="LR215729">
    <property type="protein sequence ID" value="VEV97300.1"/>
    <property type="molecule type" value="Genomic_DNA"/>
</dbReference>
<dbReference type="Pfam" id="PF00226">
    <property type="entry name" value="DnaJ"/>
    <property type="match status" value="1"/>
</dbReference>
<dbReference type="RefSeq" id="WP_150549646.1">
    <property type="nucleotide sequence ID" value="NZ_LR215729.2"/>
</dbReference>
<dbReference type="AlphaFoldDB" id="A0A653E3K3"/>
<dbReference type="PANTHER" id="PTHR24074">
    <property type="entry name" value="CO-CHAPERONE PROTEIN DJLA"/>
    <property type="match status" value="1"/>
</dbReference>
<dbReference type="InterPro" id="IPR036869">
    <property type="entry name" value="J_dom_sf"/>
</dbReference>
<feature type="domain" description="J" evidence="2">
    <location>
        <begin position="186"/>
        <end position="250"/>
    </location>
</feature>
<dbReference type="Pfam" id="PF05099">
    <property type="entry name" value="TerB"/>
    <property type="match status" value="1"/>
</dbReference>
<dbReference type="InterPro" id="IPR001623">
    <property type="entry name" value="DnaJ_domain"/>
</dbReference>
<dbReference type="SMART" id="SM00271">
    <property type="entry name" value="DnaJ"/>
    <property type="match status" value="1"/>
</dbReference>
<organism evidence="3">
    <name type="scientific">Pseudomonas marincola</name>
    <dbReference type="NCBI Taxonomy" id="437900"/>
    <lineage>
        <taxon>Bacteria</taxon>
        <taxon>Pseudomonadati</taxon>
        <taxon>Pseudomonadota</taxon>
        <taxon>Gammaproteobacteria</taxon>
        <taxon>Pseudomonadales</taxon>
        <taxon>Pseudomonadaceae</taxon>
        <taxon>Pseudomonas</taxon>
    </lineage>
</organism>
<dbReference type="Gene3D" id="1.10.287.110">
    <property type="entry name" value="DnaJ domain"/>
    <property type="match status" value="1"/>
</dbReference>
<keyword evidence="1" id="KW-0143">Chaperone</keyword>
<dbReference type="PROSITE" id="PS50076">
    <property type="entry name" value="DNAJ_2"/>
    <property type="match status" value="1"/>
</dbReference>
<dbReference type="CDD" id="cd07316">
    <property type="entry name" value="terB_like_DjlA"/>
    <property type="match status" value="1"/>
</dbReference>
<name>A0A653E3K3_9PSED</name>
<evidence type="ECO:0000259" key="2">
    <source>
        <dbReference type="PROSITE" id="PS50076"/>
    </source>
</evidence>